<feature type="transmembrane region" description="Helical" evidence="8">
    <location>
        <begin position="446"/>
        <end position="470"/>
    </location>
</feature>
<keyword evidence="8" id="KW-0012">Acyltransferase</keyword>
<dbReference type="PROSITE" id="PS50216">
    <property type="entry name" value="DHHC"/>
    <property type="match status" value="1"/>
</dbReference>
<evidence type="ECO:0000256" key="4">
    <source>
        <dbReference type="ARBA" id="ARBA00022989"/>
    </source>
</evidence>
<keyword evidence="2 8" id="KW-0812">Transmembrane</keyword>
<keyword evidence="3" id="KW-0677">Repeat</keyword>
<keyword evidence="6 8" id="KW-0472">Membrane</keyword>
<comment type="catalytic activity">
    <reaction evidence="8">
        <text>L-cysteinyl-[protein] + hexadecanoyl-CoA = S-hexadecanoyl-L-cysteinyl-[protein] + CoA</text>
        <dbReference type="Rhea" id="RHEA:36683"/>
        <dbReference type="Rhea" id="RHEA-COMP:10131"/>
        <dbReference type="Rhea" id="RHEA-COMP:11032"/>
        <dbReference type="ChEBI" id="CHEBI:29950"/>
        <dbReference type="ChEBI" id="CHEBI:57287"/>
        <dbReference type="ChEBI" id="CHEBI:57379"/>
        <dbReference type="ChEBI" id="CHEBI:74151"/>
        <dbReference type="EC" id="2.3.1.225"/>
    </reaction>
</comment>
<reference evidence="10 11" key="1">
    <citation type="submission" date="2024-02" db="EMBL/GenBank/DDBJ databases">
        <authorList>
            <person name="Daric V."/>
            <person name="Darras S."/>
        </authorList>
    </citation>
    <scope>NUCLEOTIDE SEQUENCE [LARGE SCALE GENOMIC DNA]</scope>
</reference>
<evidence type="ECO:0000256" key="1">
    <source>
        <dbReference type="ARBA" id="ARBA00004141"/>
    </source>
</evidence>
<comment type="caution">
    <text evidence="10">The sequence shown here is derived from an EMBL/GenBank/DDBJ whole genome shotgun (WGS) entry which is preliminary data.</text>
</comment>
<protein>
    <recommendedName>
        <fullName evidence="8">Palmitoyltransferase</fullName>
        <ecNumber evidence="8">2.3.1.225</ecNumber>
    </recommendedName>
</protein>
<evidence type="ECO:0000256" key="3">
    <source>
        <dbReference type="ARBA" id="ARBA00022737"/>
    </source>
</evidence>
<evidence type="ECO:0000256" key="5">
    <source>
        <dbReference type="ARBA" id="ARBA00023043"/>
    </source>
</evidence>
<keyword evidence="4 8" id="KW-1133">Transmembrane helix</keyword>
<evidence type="ECO:0000313" key="10">
    <source>
        <dbReference type="EMBL" id="CAK8692158.1"/>
    </source>
</evidence>
<dbReference type="PANTHER" id="PTHR24161">
    <property type="entry name" value="ANK_REP_REGION DOMAIN-CONTAINING PROTEIN-RELATED"/>
    <property type="match status" value="1"/>
</dbReference>
<feature type="transmembrane region" description="Helical" evidence="8">
    <location>
        <begin position="324"/>
        <end position="342"/>
    </location>
</feature>
<dbReference type="InterPro" id="IPR036770">
    <property type="entry name" value="Ankyrin_rpt-contain_sf"/>
</dbReference>
<evidence type="ECO:0000256" key="2">
    <source>
        <dbReference type="ARBA" id="ARBA00022692"/>
    </source>
</evidence>
<comment type="subcellular location">
    <subcellularLocation>
        <location evidence="1">Membrane</location>
        <topology evidence="1">Multi-pass membrane protein</topology>
    </subcellularLocation>
</comment>
<gene>
    <name evidence="10" type="ORF">CVLEPA_LOCUS24894</name>
</gene>
<evidence type="ECO:0000256" key="6">
    <source>
        <dbReference type="ARBA" id="ARBA00023136"/>
    </source>
</evidence>
<feature type="repeat" description="ANK" evidence="7">
    <location>
        <begin position="152"/>
        <end position="176"/>
    </location>
</feature>
<feature type="transmembrane region" description="Helical" evidence="8">
    <location>
        <begin position="287"/>
        <end position="304"/>
    </location>
</feature>
<comment type="domain">
    <text evidence="8">The DHHC domain is required for palmitoyltransferase activity.</text>
</comment>
<evidence type="ECO:0000313" key="11">
    <source>
        <dbReference type="Proteomes" id="UP001642483"/>
    </source>
</evidence>
<feature type="transmembrane region" description="Helical" evidence="8">
    <location>
        <begin position="348"/>
        <end position="368"/>
    </location>
</feature>
<feature type="repeat" description="ANK" evidence="7">
    <location>
        <begin position="52"/>
        <end position="84"/>
    </location>
</feature>
<feature type="repeat" description="ANK" evidence="7">
    <location>
        <begin position="85"/>
        <end position="117"/>
    </location>
</feature>
<feature type="transmembrane region" description="Helical" evidence="8">
    <location>
        <begin position="261"/>
        <end position="281"/>
    </location>
</feature>
<keyword evidence="5 7" id="KW-0040">ANK repeat</keyword>
<dbReference type="Pfam" id="PF01529">
    <property type="entry name" value="DHHC"/>
    <property type="match status" value="1"/>
</dbReference>
<organism evidence="10 11">
    <name type="scientific">Clavelina lepadiformis</name>
    <name type="common">Light-bulb sea squirt</name>
    <name type="synonym">Ascidia lepadiformis</name>
    <dbReference type="NCBI Taxonomy" id="159417"/>
    <lineage>
        <taxon>Eukaryota</taxon>
        <taxon>Metazoa</taxon>
        <taxon>Chordata</taxon>
        <taxon>Tunicata</taxon>
        <taxon>Ascidiacea</taxon>
        <taxon>Aplousobranchia</taxon>
        <taxon>Clavelinidae</taxon>
        <taxon>Clavelina</taxon>
    </lineage>
</organism>
<evidence type="ECO:0000259" key="9">
    <source>
        <dbReference type="Pfam" id="PF01529"/>
    </source>
</evidence>
<accession>A0ABP0GL93</accession>
<dbReference type="Pfam" id="PF12796">
    <property type="entry name" value="Ank_2"/>
    <property type="match status" value="2"/>
</dbReference>
<dbReference type="Gene3D" id="1.25.40.20">
    <property type="entry name" value="Ankyrin repeat-containing domain"/>
    <property type="match status" value="1"/>
</dbReference>
<evidence type="ECO:0000256" key="7">
    <source>
        <dbReference type="PROSITE-ProRule" id="PRU00023"/>
    </source>
</evidence>
<dbReference type="Proteomes" id="UP001642483">
    <property type="component" value="Unassembled WGS sequence"/>
</dbReference>
<sequence length="565" mass="64452">MYPKQPSYSTYVQTPEQVIRSDLLQTIDQNQPHICEELIKADPKRVHEIGWNNLTPLHQVCLRGNLGILQILLRNGAKLDARSSFGETPLHYACRRGDVRIIHILIKAGSDVTAIDKQSRTCMHFVASGGSVVAMHYLGTQTQLSYDAKDGVGDTALHLACFHRHFYLVNYLLRKGRSDPKQQNIKGITALHIAAQMGNSEIVWKLLVVGHCGLLHIKDETGDTPVDVARKEMTSRHKEVVEALRYYSSQDPHTAPAGPKFTWYSLLLLPFMWSGLVFYLSSYFNSHAGYFALIMLITLVVIVGRQSHRIHHASRWPNPVHLGAFAAGILHCIIAAYGRIIASMWPCYFTGLAVMALSVSCLYYLYYLSHGDPGILKHSKTINGRSLTIVDVALGRCKEEHFCIYTEVIKPDKTKFCRLCERVVVGLDHHCLFIMNCVAEKNHRSFVIFIFNVMTLQVFFVFESYLYVTSVYPNSVTESYFSILFHYEPWIFNLCLLCVFAFVWECTLMYVQLGSIMKGETAYFSTHGHLTLTWKERLNNILKFFLKSNKRDKERYLSKTSLLLT</sequence>
<keyword evidence="8" id="KW-0808">Transferase</keyword>
<feature type="repeat" description="ANK" evidence="7">
    <location>
        <begin position="186"/>
        <end position="210"/>
    </location>
</feature>
<proteinExistence type="inferred from homology"/>
<dbReference type="EMBL" id="CAWYQH010000130">
    <property type="protein sequence ID" value="CAK8692158.1"/>
    <property type="molecule type" value="Genomic_DNA"/>
</dbReference>
<dbReference type="PANTHER" id="PTHR24161:SF118">
    <property type="entry name" value="PALMITOYLTRANSFERASE"/>
    <property type="match status" value="1"/>
</dbReference>
<feature type="transmembrane region" description="Helical" evidence="8">
    <location>
        <begin position="490"/>
        <end position="511"/>
    </location>
</feature>
<dbReference type="SMART" id="SM00248">
    <property type="entry name" value="ANK"/>
    <property type="match status" value="5"/>
</dbReference>
<dbReference type="SUPFAM" id="SSF48403">
    <property type="entry name" value="Ankyrin repeat"/>
    <property type="match status" value="1"/>
</dbReference>
<dbReference type="EC" id="2.3.1.225" evidence="8"/>
<feature type="domain" description="Palmitoyltransferase DHHC" evidence="9">
    <location>
        <begin position="398"/>
        <end position="523"/>
    </location>
</feature>
<dbReference type="PROSITE" id="PS50088">
    <property type="entry name" value="ANK_REPEAT"/>
    <property type="match status" value="4"/>
</dbReference>
<dbReference type="InterPro" id="IPR002110">
    <property type="entry name" value="Ankyrin_rpt"/>
</dbReference>
<name>A0ABP0GL93_CLALP</name>
<evidence type="ECO:0000256" key="8">
    <source>
        <dbReference type="RuleBase" id="RU079119"/>
    </source>
</evidence>
<keyword evidence="11" id="KW-1185">Reference proteome</keyword>
<dbReference type="InterPro" id="IPR001594">
    <property type="entry name" value="Palmitoyltrfase_DHHC"/>
</dbReference>
<dbReference type="PROSITE" id="PS50297">
    <property type="entry name" value="ANK_REP_REGION"/>
    <property type="match status" value="4"/>
</dbReference>
<comment type="similarity">
    <text evidence="8">Belongs to the DHHC palmitoyltransferase family.</text>
</comment>